<sequence>DVRYQDFAATETLLDLRDSRSPWSCGLGALDSSSSPWRSQGPPDSELLLDFERVLQGLLVHDERLQDQAMDALLCPPRAPATASPPPAGRPWTAASDSAPTDAAGPGLSGTATLRALRRSGQLGTLSEAAQSMLLTGPLFAYGDAEAEPMSPHQATPGFRCGSAESDRQRLSWAGTSATFLSESGASETLQG</sequence>
<proteinExistence type="predicted"/>
<feature type="compositionally biased region" description="Pro residues" evidence="1">
    <location>
        <begin position="77"/>
        <end position="89"/>
    </location>
</feature>
<evidence type="ECO:0000256" key="1">
    <source>
        <dbReference type="SAM" id="MobiDB-lite"/>
    </source>
</evidence>
<name>A0A813IL40_POLGL</name>
<dbReference type="EMBL" id="CAJNNW010010162">
    <property type="protein sequence ID" value="CAE8651795.1"/>
    <property type="molecule type" value="Genomic_DNA"/>
</dbReference>
<evidence type="ECO:0000313" key="2">
    <source>
        <dbReference type="EMBL" id="CAE8651795.1"/>
    </source>
</evidence>
<feature type="non-terminal residue" evidence="2">
    <location>
        <position position="192"/>
    </location>
</feature>
<protein>
    <submittedName>
        <fullName evidence="2">Uncharacterized protein</fullName>
    </submittedName>
</protein>
<dbReference type="AlphaFoldDB" id="A0A813IL40"/>
<dbReference type="Proteomes" id="UP000626109">
    <property type="component" value="Unassembled WGS sequence"/>
</dbReference>
<feature type="region of interest" description="Disordered" evidence="1">
    <location>
        <begin position="76"/>
        <end position="109"/>
    </location>
</feature>
<evidence type="ECO:0000313" key="3">
    <source>
        <dbReference type="Proteomes" id="UP000626109"/>
    </source>
</evidence>
<comment type="caution">
    <text evidence="2">The sequence shown here is derived from an EMBL/GenBank/DDBJ whole genome shotgun (WGS) entry which is preliminary data.</text>
</comment>
<organism evidence="2 3">
    <name type="scientific">Polarella glacialis</name>
    <name type="common">Dinoflagellate</name>
    <dbReference type="NCBI Taxonomy" id="89957"/>
    <lineage>
        <taxon>Eukaryota</taxon>
        <taxon>Sar</taxon>
        <taxon>Alveolata</taxon>
        <taxon>Dinophyceae</taxon>
        <taxon>Suessiales</taxon>
        <taxon>Suessiaceae</taxon>
        <taxon>Polarella</taxon>
    </lineage>
</organism>
<gene>
    <name evidence="2" type="ORF">PGLA2088_LOCUS9257</name>
</gene>
<accession>A0A813IL40</accession>
<reference evidence="2" key="1">
    <citation type="submission" date="2021-02" db="EMBL/GenBank/DDBJ databases">
        <authorList>
            <person name="Dougan E. K."/>
            <person name="Rhodes N."/>
            <person name="Thang M."/>
            <person name="Chan C."/>
        </authorList>
    </citation>
    <scope>NUCLEOTIDE SEQUENCE</scope>
</reference>
<feature type="compositionally biased region" description="Low complexity" evidence="1">
    <location>
        <begin position="90"/>
        <end position="106"/>
    </location>
</feature>
<feature type="non-terminal residue" evidence="2">
    <location>
        <position position="1"/>
    </location>
</feature>